<dbReference type="AlphaFoldDB" id="A0A1R2CDA4"/>
<proteinExistence type="predicted"/>
<evidence type="ECO:0000256" key="2">
    <source>
        <dbReference type="ARBA" id="ARBA00022771"/>
    </source>
</evidence>
<dbReference type="Gene3D" id="3.30.60.90">
    <property type="match status" value="1"/>
</dbReference>
<evidence type="ECO:0000256" key="1">
    <source>
        <dbReference type="ARBA" id="ARBA00022723"/>
    </source>
</evidence>
<dbReference type="OrthoDB" id="312690at2759"/>
<accession>A0A1R2CDA4</accession>
<name>A0A1R2CDA4_9CILI</name>
<evidence type="ECO:0000259" key="4">
    <source>
        <dbReference type="Pfam" id="PF00569"/>
    </source>
</evidence>
<sequence>MIDFFCDYRGEILPESLDNEISHIVSKLEAHSYKFTKFSAYRTLTEFMYCIRKKNINISAIGEKKNRASLLAEFSQYEQNNFFFNLNFCTQVGQKFPKIKALSYPGNEEKTIKFSKKDNKFYMVDYWRTKTFAERKIKAYSKYFSRNPKSVDDIKIICLISEEFFTDGVKKIIEGLSLQNISFYLTNQEKLTEQNLIKMFSEDCFESVIVRFGKVIGLEPELNLAFSKILTKFLNKLTIGKKSKTSWHCIKNNQYQELFATISDKINELKSLYSFKKIIPNFEYKVTAKNSLEINHKCRLLLKWSNLRKFLPIAKSLKNYFSQIIPLKSIDFDIKSINKGVCERGTKCNLCLEELTEDDNQYLCIECEPKHYHCEKCHQKKYEGEDLEQFAHPHCLYLITPESTKFDELKFGKNQYSSRCFRQGIFRRFHKLISCDNKTNPLKECTGKVEGTRYKCAHCGNYDFCEMCMKKWLEGGSDAMIKTAKLGGHKIWHVFIVIENSFH</sequence>
<dbReference type="Proteomes" id="UP000187209">
    <property type="component" value="Unassembled WGS sequence"/>
</dbReference>
<keyword evidence="2" id="KW-0863">Zinc-finger</keyword>
<protein>
    <recommendedName>
        <fullName evidence="4">ZZ-type domain-containing protein</fullName>
    </recommendedName>
</protein>
<dbReference type="SUPFAM" id="SSF57850">
    <property type="entry name" value="RING/U-box"/>
    <property type="match status" value="1"/>
</dbReference>
<dbReference type="InterPro" id="IPR043145">
    <property type="entry name" value="Znf_ZZ_sf"/>
</dbReference>
<evidence type="ECO:0000313" key="6">
    <source>
        <dbReference type="Proteomes" id="UP000187209"/>
    </source>
</evidence>
<evidence type="ECO:0000256" key="3">
    <source>
        <dbReference type="ARBA" id="ARBA00022833"/>
    </source>
</evidence>
<reference evidence="5 6" key="1">
    <citation type="submission" date="2016-11" db="EMBL/GenBank/DDBJ databases">
        <title>The macronuclear genome of Stentor coeruleus: a giant cell with tiny introns.</title>
        <authorList>
            <person name="Slabodnick M."/>
            <person name="Ruby J.G."/>
            <person name="Reiff S.B."/>
            <person name="Swart E.C."/>
            <person name="Gosai S."/>
            <person name="Prabakaran S."/>
            <person name="Witkowska E."/>
            <person name="Larue G.E."/>
            <person name="Fisher S."/>
            <person name="Freeman R.M."/>
            <person name="Gunawardena J."/>
            <person name="Chu W."/>
            <person name="Stover N.A."/>
            <person name="Gregory B.D."/>
            <person name="Nowacki M."/>
            <person name="Derisi J."/>
            <person name="Roy S.W."/>
            <person name="Marshall W.F."/>
            <person name="Sood P."/>
        </authorList>
    </citation>
    <scope>NUCLEOTIDE SEQUENCE [LARGE SCALE GENOMIC DNA]</scope>
    <source>
        <strain evidence="5">WM001</strain>
    </source>
</reference>
<dbReference type="InterPro" id="IPR000433">
    <property type="entry name" value="Znf_ZZ"/>
</dbReference>
<keyword evidence="3" id="KW-0862">Zinc</keyword>
<gene>
    <name evidence="5" type="ORF">SteCoe_11422</name>
</gene>
<comment type="caution">
    <text evidence="5">The sequence shown here is derived from an EMBL/GenBank/DDBJ whole genome shotgun (WGS) entry which is preliminary data.</text>
</comment>
<keyword evidence="6" id="KW-1185">Reference proteome</keyword>
<keyword evidence="1" id="KW-0479">Metal-binding</keyword>
<dbReference type="GO" id="GO:0008270">
    <property type="term" value="F:zinc ion binding"/>
    <property type="evidence" value="ECO:0007669"/>
    <property type="project" value="UniProtKB-KW"/>
</dbReference>
<dbReference type="Pfam" id="PF00569">
    <property type="entry name" value="ZZ"/>
    <property type="match status" value="1"/>
</dbReference>
<evidence type="ECO:0000313" key="5">
    <source>
        <dbReference type="EMBL" id="OMJ86950.1"/>
    </source>
</evidence>
<dbReference type="EMBL" id="MPUH01000190">
    <property type="protein sequence ID" value="OMJ86950.1"/>
    <property type="molecule type" value="Genomic_DNA"/>
</dbReference>
<organism evidence="5 6">
    <name type="scientific">Stentor coeruleus</name>
    <dbReference type="NCBI Taxonomy" id="5963"/>
    <lineage>
        <taxon>Eukaryota</taxon>
        <taxon>Sar</taxon>
        <taxon>Alveolata</taxon>
        <taxon>Ciliophora</taxon>
        <taxon>Postciliodesmatophora</taxon>
        <taxon>Heterotrichea</taxon>
        <taxon>Heterotrichida</taxon>
        <taxon>Stentoridae</taxon>
        <taxon>Stentor</taxon>
    </lineage>
</organism>
<feature type="domain" description="ZZ-type" evidence="4">
    <location>
        <begin position="448"/>
        <end position="470"/>
    </location>
</feature>